<dbReference type="CDD" id="cd22268">
    <property type="entry name" value="DPBB_RlpA-like"/>
    <property type="match status" value="1"/>
</dbReference>
<dbReference type="InterPro" id="IPR009009">
    <property type="entry name" value="RlpA-like_DPBB"/>
</dbReference>
<dbReference type="PROSITE" id="PS51724">
    <property type="entry name" value="SPOR"/>
    <property type="match status" value="1"/>
</dbReference>
<accession>A0A3B0M2W6</accession>
<feature type="domain" description="SPOR" evidence="7">
    <location>
        <begin position="247"/>
        <end position="323"/>
    </location>
</feature>
<dbReference type="GO" id="GO:0009279">
    <property type="term" value="C:cell outer membrane"/>
    <property type="evidence" value="ECO:0007669"/>
    <property type="project" value="TreeGrafter"/>
</dbReference>
<feature type="region of interest" description="Disordered" evidence="6">
    <location>
        <begin position="188"/>
        <end position="219"/>
    </location>
</feature>
<dbReference type="PANTHER" id="PTHR34183:SF1">
    <property type="entry name" value="ENDOLYTIC PEPTIDOGLYCAN TRANSGLYCOSYLASE RLPA"/>
    <property type="match status" value="1"/>
</dbReference>
<evidence type="ECO:0000256" key="1">
    <source>
        <dbReference type="ARBA" id="ARBA00022729"/>
    </source>
</evidence>
<dbReference type="GO" id="GO:0008932">
    <property type="term" value="F:lytic endotransglycosylase activity"/>
    <property type="evidence" value="ECO:0007669"/>
    <property type="project" value="UniProtKB-UniRule"/>
</dbReference>
<keyword evidence="8" id="KW-0449">Lipoprotein</keyword>
<keyword evidence="1" id="KW-0732">Signal</keyword>
<name>A0A3B0M2W6_9GAMM</name>
<dbReference type="SUPFAM" id="SSF110997">
    <property type="entry name" value="Sporulation related repeat"/>
    <property type="match status" value="1"/>
</dbReference>
<dbReference type="Gene3D" id="3.30.70.1070">
    <property type="entry name" value="Sporulation related repeat"/>
    <property type="match status" value="1"/>
</dbReference>
<reference evidence="8" key="1">
    <citation type="submission" date="2018-04" db="EMBL/GenBank/DDBJ databases">
        <authorList>
            <person name="Go L.Y."/>
            <person name="Mitchell J.A."/>
        </authorList>
    </citation>
    <scope>NUCLEOTIDE SEQUENCE</scope>
    <source>
        <strain evidence="8">ARTV</strain>
    </source>
</reference>
<dbReference type="NCBIfam" id="NF007953">
    <property type="entry name" value="PRK10672.1"/>
    <property type="match status" value="1"/>
</dbReference>
<dbReference type="EC" id="4.2.2.-" evidence="4"/>
<comment type="function">
    <text evidence="4">Lytic transglycosylase with a strong preference for naked glycan strands that lack stem peptides.</text>
</comment>
<dbReference type="NCBIfam" id="TIGR00413">
    <property type="entry name" value="rlpA"/>
    <property type="match status" value="1"/>
</dbReference>
<gene>
    <name evidence="4 8" type="primary">rlpA</name>
    <name evidence="8" type="ORF">ARTV_2620</name>
</gene>
<sequence>MHYHWLIFSITIALLAGCVSQTKQNTNMPMAPVQDISVAEPRYEPYHSGANNDYQLNGQTYQIIKDPAHFSEINFASIFGSEVIGKTTTTGEKASPYEFTASHPTLPIPSYARITNLINGRMMIVRINDRGPYIADKNIALSQAAADRLNLMLTTRIKIEPILVSPTCTLTGPGTIGVNITKQSYALPKPPKLETHSSSSNQSTAENHTHQPALSQSIQSTKIPSTVSTNMMSQNNPANPSSMKSASVATERCFVQIGALSDQAKAAAWQQSVSKKLNTPGRIQPFNNIYRVQLGPFQNAKIAEQIQNKILIELNQSSIIINTE</sequence>
<proteinExistence type="inferred from homology"/>
<dbReference type="Pfam" id="PF03330">
    <property type="entry name" value="DPBB_1"/>
    <property type="match status" value="1"/>
</dbReference>
<dbReference type="AlphaFoldDB" id="A0A3B0M2W6"/>
<feature type="compositionally biased region" description="Polar residues" evidence="6">
    <location>
        <begin position="196"/>
        <end position="219"/>
    </location>
</feature>
<dbReference type="GO" id="GO:0000270">
    <property type="term" value="P:peptidoglycan metabolic process"/>
    <property type="evidence" value="ECO:0007669"/>
    <property type="project" value="UniProtKB-UniRule"/>
</dbReference>
<dbReference type="Gene3D" id="2.40.40.10">
    <property type="entry name" value="RlpA-like domain"/>
    <property type="match status" value="1"/>
</dbReference>
<dbReference type="InterPro" id="IPR036908">
    <property type="entry name" value="RlpA-like_sf"/>
</dbReference>
<dbReference type="GO" id="GO:0071555">
    <property type="term" value="P:cell wall organization"/>
    <property type="evidence" value="ECO:0007669"/>
    <property type="project" value="UniProtKB-KW"/>
</dbReference>
<dbReference type="PANTHER" id="PTHR34183">
    <property type="entry name" value="ENDOLYTIC PEPTIDOGLYCAN TRANSGLYCOSYLASE RLPA"/>
    <property type="match status" value="1"/>
</dbReference>
<evidence type="ECO:0000256" key="3">
    <source>
        <dbReference type="ARBA" id="ARBA00023316"/>
    </source>
</evidence>
<dbReference type="Pfam" id="PF05036">
    <property type="entry name" value="SPOR"/>
    <property type="match status" value="1"/>
</dbReference>
<evidence type="ECO:0000256" key="2">
    <source>
        <dbReference type="ARBA" id="ARBA00023239"/>
    </source>
</evidence>
<dbReference type="GO" id="GO:0042834">
    <property type="term" value="F:peptidoglycan binding"/>
    <property type="evidence" value="ECO:0007669"/>
    <property type="project" value="InterPro"/>
</dbReference>
<protein>
    <recommendedName>
        <fullName evidence="4">Endolytic peptidoglycan transglycosylase RlpA</fullName>
        <ecNumber evidence="4">4.2.2.-</ecNumber>
    </recommendedName>
</protein>
<dbReference type="HAMAP" id="MF_02071">
    <property type="entry name" value="RlpA"/>
    <property type="match status" value="1"/>
</dbReference>
<evidence type="ECO:0000313" key="8">
    <source>
        <dbReference type="EMBL" id="SSW96280.1"/>
    </source>
</evidence>
<evidence type="ECO:0000256" key="6">
    <source>
        <dbReference type="SAM" id="MobiDB-lite"/>
    </source>
</evidence>
<evidence type="ECO:0000259" key="7">
    <source>
        <dbReference type="PROSITE" id="PS51724"/>
    </source>
</evidence>
<dbReference type="InterPro" id="IPR007730">
    <property type="entry name" value="SPOR-like_dom"/>
</dbReference>
<evidence type="ECO:0000256" key="4">
    <source>
        <dbReference type="HAMAP-Rule" id="MF_02071"/>
    </source>
</evidence>
<dbReference type="InterPro" id="IPR036680">
    <property type="entry name" value="SPOR-like_sf"/>
</dbReference>
<keyword evidence="2 4" id="KW-0456">Lyase</keyword>
<keyword evidence="3 4" id="KW-0961">Cell wall biogenesis/degradation</keyword>
<organism evidence="8">
    <name type="scientific">Arsenophonus endosymbiont of Trialeurodes vaporariorum</name>
    <dbReference type="NCBI Taxonomy" id="235567"/>
    <lineage>
        <taxon>Bacteria</taxon>
        <taxon>Pseudomonadati</taxon>
        <taxon>Pseudomonadota</taxon>
        <taxon>Gammaproteobacteria</taxon>
        <taxon>Enterobacterales</taxon>
        <taxon>Morganellaceae</taxon>
        <taxon>Arsenophonus</taxon>
    </lineage>
</organism>
<comment type="similarity">
    <text evidence="4 5">Belongs to the RlpA family.</text>
</comment>
<dbReference type="InterPro" id="IPR034718">
    <property type="entry name" value="RlpA"/>
</dbReference>
<evidence type="ECO:0000256" key="5">
    <source>
        <dbReference type="RuleBase" id="RU003495"/>
    </source>
</evidence>
<dbReference type="InterPro" id="IPR012997">
    <property type="entry name" value="RplA"/>
</dbReference>
<dbReference type="EMBL" id="UFQR01000012">
    <property type="protein sequence ID" value="SSW96280.1"/>
    <property type="molecule type" value="Genomic_DNA"/>
</dbReference>